<gene>
    <name evidence="2" type="ORF">E4188_23860</name>
</gene>
<keyword evidence="3" id="KW-1185">Reference proteome</keyword>
<evidence type="ECO:0000313" key="3">
    <source>
        <dbReference type="Proteomes" id="UP000502657"/>
    </source>
</evidence>
<dbReference type="PROSITE" id="PS00409">
    <property type="entry name" value="PROKAR_NTER_METHYL"/>
    <property type="match status" value="1"/>
</dbReference>
<dbReference type="Pfam" id="PF07963">
    <property type="entry name" value="N_methyl"/>
    <property type="match status" value="1"/>
</dbReference>
<dbReference type="Proteomes" id="UP000502657">
    <property type="component" value="Plasmid pAeme6"/>
</dbReference>
<proteinExistence type="predicted"/>
<feature type="transmembrane region" description="Helical" evidence="1">
    <location>
        <begin position="12"/>
        <end position="36"/>
    </location>
</feature>
<dbReference type="InterPro" id="IPR012902">
    <property type="entry name" value="N_methyl_site"/>
</dbReference>
<accession>A0ABX6P0I3</accession>
<evidence type="ECO:0000256" key="1">
    <source>
        <dbReference type="SAM" id="Phobius"/>
    </source>
</evidence>
<geneLocation type="plasmid" evidence="3">
    <name>paeme6</name>
</geneLocation>
<organism evidence="2 3">
    <name type="scientific">Aeromonas media</name>
    <dbReference type="NCBI Taxonomy" id="651"/>
    <lineage>
        <taxon>Bacteria</taxon>
        <taxon>Pseudomonadati</taxon>
        <taxon>Pseudomonadota</taxon>
        <taxon>Gammaproteobacteria</taxon>
        <taxon>Aeromonadales</taxon>
        <taxon>Aeromonadaceae</taxon>
        <taxon>Aeromonas</taxon>
    </lineage>
</organism>
<sequence>MTGQFMKKCSGYTLIELSVAIAVIATISFGVAAIWYTSDIAEQSIKVHGIASDVNSGVNSALRLKVSGGCLTGISISHADLITTGVPQSSVYPAPWVTSFAFGYRGGEPVYVVVSIDVRNTALAGELYTDSGADYMSGSSLSYQFPIKSPRLSSFGEMYRSSTNCWAHGIGDK</sequence>
<keyword evidence="1" id="KW-0812">Transmembrane</keyword>
<dbReference type="EMBL" id="CP038450">
    <property type="protein sequence ID" value="QJT41528.1"/>
    <property type="molecule type" value="Genomic_DNA"/>
</dbReference>
<keyword evidence="1" id="KW-1133">Transmembrane helix</keyword>
<keyword evidence="2" id="KW-0614">Plasmid</keyword>
<keyword evidence="1" id="KW-0472">Membrane</keyword>
<dbReference type="NCBIfam" id="TIGR02532">
    <property type="entry name" value="IV_pilin_GFxxxE"/>
    <property type="match status" value="1"/>
</dbReference>
<reference evidence="2 3" key="1">
    <citation type="submission" date="2019-03" db="EMBL/GenBank/DDBJ databases">
        <title>Novel transposon Tn6433 accelerates the dissemination of tet(E) in Aeromonas from aerobic biofilm under oxytetracycline stress.</title>
        <authorList>
            <person name="Shi Y."/>
            <person name="Tian Z."/>
            <person name="Zhang Y."/>
            <person name="Zhang H."/>
            <person name="Yang M."/>
        </authorList>
    </citation>
    <scope>NUCLEOTIDE SEQUENCE [LARGE SCALE GENOMIC DNA]</scope>
    <source>
        <strain evidence="2 3">R50-22</strain>
        <plasmid evidence="3">paeme6</plasmid>
    </source>
</reference>
<name>A0ABX6P0I3_AERME</name>
<evidence type="ECO:0000313" key="2">
    <source>
        <dbReference type="EMBL" id="QJT41528.1"/>
    </source>
</evidence>
<protein>
    <submittedName>
        <fullName evidence="2">Type II secretion system protein</fullName>
    </submittedName>
</protein>